<dbReference type="EMBL" id="LOMT01000171">
    <property type="protein sequence ID" value="KXX84292.1"/>
    <property type="molecule type" value="Genomic_DNA"/>
</dbReference>
<dbReference type="EMBL" id="MPON01000024">
    <property type="protein sequence ID" value="OKA32173.1"/>
    <property type="molecule type" value="Genomic_DNA"/>
</dbReference>
<dbReference type="PATRIC" id="fig|1396.422.peg.5784"/>
<evidence type="ECO:0000313" key="4">
    <source>
        <dbReference type="Proteomes" id="UP000186535"/>
    </source>
</evidence>
<dbReference type="RefSeq" id="WP_002198545.1">
    <property type="nucleotide sequence ID" value="NZ_CAKJVO010000002.1"/>
</dbReference>
<dbReference type="AlphaFoldDB" id="A0A150ATL2"/>
<protein>
    <recommendedName>
        <fullName evidence="5">RES domain-containing protein</fullName>
    </recommendedName>
</protein>
<comment type="caution">
    <text evidence="1">The sequence shown here is derived from an EMBL/GenBank/DDBJ whole genome shotgun (WGS) entry which is preliminary data.</text>
</comment>
<reference evidence="1 3" key="1">
    <citation type="submission" date="2015-12" db="EMBL/GenBank/DDBJ databases">
        <title>Bacillus cereus Group isolate.</title>
        <authorList>
            <person name="Kovac J."/>
        </authorList>
    </citation>
    <scope>NUCLEOTIDE SEQUENCE [LARGE SCALE GENOMIC DNA]</scope>
    <source>
        <strain evidence="1 3">FSL W8-0275</strain>
    </source>
</reference>
<proteinExistence type="predicted"/>
<evidence type="ECO:0000313" key="3">
    <source>
        <dbReference type="Proteomes" id="UP000075591"/>
    </source>
</evidence>
<gene>
    <name evidence="1" type="ORF">AT274_28210</name>
    <name evidence="2" type="ORF">BJR07_28925</name>
</gene>
<accession>A0A150ATL2</accession>
<name>A0A150ATL2_BACCE</name>
<sequence>MRKCKTLINYFRLKSDVITILKLRTDLIEKAVKLTHIKEDTNVSKQEVNIAFNLYEELQKINEPKKFKFYPFNEKEASEFSLADFSEDAKKITRLRNWVLEVLPIIDLYKEVGKLPLTRENNDFVEYLEDCFSTYISGLESICSATLEAVINKQDLRHVKNLCEGIICSLQEYYKGFPSKAFKEFHRVLINNVSIPNHFNHIKTLQNFDNEFLYKMRVGTDHVFTSEEMFHIPLELRGIVSTNRYSIPGVPCIYLGSSPLTCWEELNKPDLNTVQTSVFKSDDISYIDLSTPPVVFIEKITKKFYDFGTIKRKPLFADRLKEPNEVISYLIIWPLMAACSIRVKNTTDTFKPEYIIPQLLLQFIRYEGFFDGVSYFSTKVDNYSAETAVLYKNFAFPVQGGATKGLCSKLQSKFDVSDAVPWNMFQLYKDSHHCLPNEGEKRVEHEFINGMSLLYSSTDFSKLETFLQNKFLLERSN</sequence>
<organism evidence="1 3">
    <name type="scientific">Bacillus cereus</name>
    <dbReference type="NCBI Taxonomy" id="1396"/>
    <lineage>
        <taxon>Bacteria</taxon>
        <taxon>Bacillati</taxon>
        <taxon>Bacillota</taxon>
        <taxon>Bacilli</taxon>
        <taxon>Bacillales</taxon>
        <taxon>Bacillaceae</taxon>
        <taxon>Bacillus</taxon>
        <taxon>Bacillus cereus group</taxon>
    </lineage>
</organism>
<dbReference type="Proteomes" id="UP000186535">
    <property type="component" value="Unassembled WGS sequence"/>
</dbReference>
<evidence type="ECO:0000313" key="2">
    <source>
        <dbReference type="EMBL" id="OKA32173.1"/>
    </source>
</evidence>
<evidence type="ECO:0008006" key="5">
    <source>
        <dbReference type="Google" id="ProtNLM"/>
    </source>
</evidence>
<evidence type="ECO:0000313" key="1">
    <source>
        <dbReference type="EMBL" id="KXX84292.1"/>
    </source>
</evidence>
<dbReference type="Proteomes" id="UP000075591">
    <property type="component" value="Unassembled WGS sequence"/>
</dbReference>
<reference evidence="2 4" key="2">
    <citation type="submission" date="2016-11" db="EMBL/GenBank/DDBJ databases">
        <title>Identification of Bacillus cereus isolated from egg-white.</title>
        <authorList>
            <person name="Soni A."/>
            <person name="Oey I."/>
            <person name="Silcock P."/>
            <person name="Bremer P."/>
        </authorList>
    </citation>
    <scope>NUCLEOTIDE SEQUENCE [LARGE SCALE GENOMIC DNA]</scope>
    <source>
        <strain evidence="2 4">NZAS03</strain>
    </source>
</reference>